<dbReference type="Proteomes" id="UP000053424">
    <property type="component" value="Unassembled WGS sequence"/>
</dbReference>
<dbReference type="AlphaFoldDB" id="A0A0C3BZ30"/>
<keyword evidence="2" id="KW-1185">Reference proteome</keyword>
<protein>
    <submittedName>
        <fullName evidence="1">Uncharacterized protein</fullName>
    </submittedName>
</protein>
<dbReference type="EMBL" id="KN831803">
    <property type="protein sequence ID" value="KIM36696.1"/>
    <property type="molecule type" value="Genomic_DNA"/>
</dbReference>
<proteinExistence type="predicted"/>
<dbReference type="HOGENOM" id="CLU_2705076_0_0_1"/>
<name>A0A0C3BZ30_HEBCY</name>
<organism evidence="1 2">
    <name type="scientific">Hebeloma cylindrosporum</name>
    <dbReference type="NCBI Taxonomy" id="76867"/>
    <lineage>
        <taxon>Eukaryota</taxon>
        <taxon>Fungi</taxon>
        <taxon>Dikarya</taxon>
        <taxon>Basidiomycota</taxon>
        <taxon>Agaricomycotina</taxon>
        <taxon>Agaricomycetes</taxon>
        <taxon>Agaricomycetidae</taxon>
        <taxon>Agaricales</taxon>
        <taxon>Agaricineae</taxon>
        <taxon>Hymenogastraceae</taxon>
        <taxon>Hebeloma</taxon>
    </lineage>
</organism>
<evidence type="ECO:0000313" key="2">
    <source>
        <dbReference type="Proteomes" id="UP000053424"/>
    </source>
</evidence>
<sequence>MIYIRWDGPSIQYWATKIKLVQGRHRALVASRATFGEICSDFSTVAAMSRHDRQDREVRGKYFRDGPQASKRQ</sequence>
<reference evidence="2" key="2">
    <citation type="submission" date="2015-01" db="EMBL/GenBank/DDBJ databases">
        <title>Evolutionary Origins and Diversification of the Mycorrhizal Mutualists.</title>
        <authorList>
            <consortium name="DOE Joint Genome Institute"/>
            <consortium name="Mycorrhizal Genomics Consortium"/>
            <person name="Kohler A."/>
            <person name="Kuo A."/>
            <person name="Nagy L.G."/>
            <person name="Floudas D."/>
            <person name="Copeland A."/>
            <person name="Barry K.W."/>
            <person name="Cichocki N."/>
            <person name="Veneault-Fourrey C."/>
            <person name="LaButti K."/>
            <person name="Lindquist E.A."/>
            <person name="Lipzen A."/>
            <person name="Lundell T."/>
            <person name="Morin E."/>
            <person name="Murat C."/>
            <person name="Riley R."/>
            <person name="Ohm R."/>
            <person name="Sun H."/>
            <person name="Tunlid A."/>
            <person name="Henrissat B."/>
            <person name="Grigoriev I.V."/>
            <person name="Hibbett D.S."/>
            <person name="Martin F."/>
        </authorList>
    </citation>
    <scope>NUCLEOTIDE SEQUENCE [LARGE SCALE GENOMIC DNA]</scope>
    <source>
        <strain evidence="2">h7</strain>
    </source>
</reference>
<reference evidence="1 2" key="1">
    <citation type="submission" date="2014-04" db="EMBL/GenBank/DDBJ databases">
        <authorList>
            <consortium name="DOE Joint Genome Institute"/>
            <person name="Kuo A."/>
            <person name="Gay G."/>
            <person name="Dore J."/>
            <person name="Kohler A."/>
            <person name="Nagy L.G."/>
            <person name="Floudas D."/>
            <person name="Copeland A."/>
            <person name="Barry K.W."/>
            <person name="Cichocki N."/>
            <person name="Veneault-Fourrey C."/>
            <person name="LaButti K."/>
            <person name="Lindquist E.A."/>
            <person name="Lipzen A."/>
            <person name="Lundell T."/>
            <person name="Morin E."/>
            <person name="Murat C."/>
            <person name="Sun H."/>
            <person name="Tunlid A."/>
            <person name="Henrissat B."/>
            <person name="Grigoriev I.V."/>
            <person name="Hibbett D.S."/>
            <person name="Martin F."/>
            <person name="Nordberg H.P."/>
            <person name="Cantor M.N."/>
            <person name="Hua S.X."/>
        </authorList>
    </citation>
    <scope>NUCLEOTIDE SEQUENCE [LARGE SCALE GENOMIC DNA]</scope>
    <source>
        <strain evidence="2">h7</strain>
    </source>
</reference>
<gene>
    <name evidence="1" type="ORF">M413DRAFT_449034</name>
</gene>
<evidence type="ECO:0000313" key="1">
    <source>
        <dbReference type="EMBL" id="KIM36696.1"/>
    </source>
</evidence>
<accession>A0A0C3BZ30</accession>